<dbReference type="Proteomes" id="UP000813461">
    <property type="component" value="Unassembled WGS sequence"/>
</dbReference>
<protein>
    <submittedName>
        <fullName evidence="7">FAD-binding domain-containing protein</fullName>
    </submittedName>
</protein>
<keyword evidence="5" id="KW-0812">Transmembrane</keyword>
<dbReference type="OrthoDB" id="2096480at2759"/>
<dbReference type="EMBL" id="JAGMVJ010000001">
    <property type="protein sequence ID" value="KAH7095541.1"/>
    <property type="molecule type" value="Genomic_DNA"/>
</dbReference>
<dbReference type="Pfam" id="PF21274">
    <property type="entry name" value="Rng_hyd_C"/>
    <property type="match status" value="1"/>
</dbReference>
<dbReference type="AlphaFoldDB" id="A0A8K0W4C2"/>
<evidence type="ECO:0000256" key="1">
    <source>
        <dbReference type="ARBA" id="ARBA00022630"/>
    </source>
</evidence>
<evidence type="ECO:0000256" key="5">
    <source>
        <dbReference type="SAM" id="Phobius"/>
    </source>
</evidence>
<dbReference type="Gene3D" id="3.40.30.120">
    <property type="match status" value="1"/>
</dbReference>
<evidence type="ECO:0000259" key="6">
    <source>
        <dbReference type="Pfam" id="PF01494"/>
    </source>
</evidence>
<feature type="transmembrane region" description="Helical" evidence="5">
    <location>
        <begin position="16"/>
        <end position="38"/>
    </location>
</feature>
<dbReference type="PANTHER" id="PTHR43004:SF21">
    <property type="entry name" value="FAD-BINDING DOMAIN-CONTAINING PROTEIN-RELATED"/>
    <property type="match status" value="1"/>
</dbReference>
<evidence type="ECO:0000256" key="4">
    <source>
        <dbReference type="SAM" id="MobiDB-lite"/>
    </source>
</evidence>
<dbReference type="PRINTS" id="PR00420">
    <property type="entry name" value="RNGMNOXGNASE"/>
</dbReference>
<organism evidence="7 8">
    <name type="scientific">Paraphoma chrysanthemicola</name>
    <dbReference type="NCBI Taxonomy" id="798071"/>
    <lineage>
        <taxon>Eukaryota</taxon>
        <taxon>Fungi</taxon>
        <taxon>Dikarya</taxon>
        <taxon>Ascomycota</taxon>
        <taxon>Pezizomycotina</taxon>
        <taxon>Dothideomycetes</taxon>
        <taxon>Pleosporomycetidae</taxon>
        <taxon>Pleosporales</taxon>
        <taxon>Pleosporineae</taxon>
        <taxon>Phaeosphaeriaceae</taxon>
        <taxon>Paraphoma</taxon>
    </lineage>
</organism>
<comment type="caution">
    <text evidence="7">The sequence shown here is derived from an EMBL/GenBank/DDBJ whole genome shotgun (WGS) entry which is preliminary data.</text>
</comment>
<dbReference type="Gene3D" id="3.30.9.10">
    <property type="entry name" value="D-Amino Acid Oxidase, subunit A, domain 2"/>
    <property type="match status" value="1"/>
</dbReference>
<dbReference type="PANTHER" id="PTHR43004">
    <property type="entry name" value="TRK SYSTEM POTASSIUM UPTAKE PROTEIN"/>
    <property type="match status" value="1"/>
</dbReference>
<dbReference type="InterPro" id="IPR002938">
    <property type="entry name" value="FAD-bd"/>
</dbReference>
<evidence type="ECO:0000256" key="2">
    <source>
        <dbReference type="ARBA" id="ARBA00022827"/>
    </source>
</evidence>
<name>A0A8K0W4C2_9PLEO</name>
<feature type="region of interest" description="Disordered" evidence="4">
    <location>
        <begin position="440"/>
        <end position="461"/>
    </location>
</feature>
<keyword evidence="2" id="KW-0274">FAD</keyword>
<gene>
    <name evidence="7" type="ORF">FB567DRAFT_556706</name>
</gene>
<keyword evidence="5" id="KW-1133">Transmembrane helix</keyword>
<keyword evidence="8" id="KW-1185">Reference proteome</keyword>
<proteinExistence type="predicted"/>
<dbReference type="Gene3D" id="3.50.50.60">
    <property type="entry name" value="FAD/NAD(P)-binding domain"/>
    <property type="match status" value="1"/>
</dbReference>
<keyword evidence="3" id="KW-0560">Oxidoreductase</keyword>
<dbReference type="GO" id="GO:0071949">
    <property type="term" value="F:FAD binding"/>
    <property type="evidence" value="ECO:0007669"/>
    <property type="project" value="InterPro"/>
</dbReference>
<evidence type="ECO:0000313" key="8">
    <source>
        <dbReference type="Proteomes" id="UP000813461"/>
    </source>
</evidence>
<dbReference type="SUPFAM" id="SSF51905">
    <property type="entry name" value="FAD/NAD(P)-binding domain"/>
    <property type="match status" value="1"/>
</dbReference>
<sequence>MQDMGNDSIQHLENNAVLILGGGPVGLLLAVALARYGVRSIILERNLSTTKWPKMDLTNSRSMELLRRLGLTEGIRNLGVPATTPYHVYMITGLHNKAPIASWEFPCVEDLRDQYREENDGTSPQEPWQRISQAVFESYLKKHCEQNPLIDCRFGWKAEKITEAADGVSVMATDLSSQTPVTFFAKYVVACDGASSRTRRDLQIPLEGGPIPGYALLVHFKSRDLSKLFKLGRFWHLFIFGKSGLHGAVICQDDKEIFTTHLLLPLDADHESIDSYDAVYRTLGGSGEPFKVAIDEIIVRSAYRHSVAVARSYRSSGGRVFLAGDSAHQNIPTGGYGMNMGIGDAYDIAWKLAAVVQHNGSHVLLESYEQERRPVALQAVQRSRVHHDVHTGMVEFLAAGAHLVEEDSDAGKSLREKIQQHYTIHNGENTDTGVEMDHRHVSSIYPPPSPEDGQPPSWDPSRYAPSTFIGCRAPHVYLKNGDSIFDYYGPHWTLIQFEDETHSQASNTLLQAAQQLDLPLKHVILKEEQHAQQIWKVPLVLVRPDGHVAWRGHEFPTFESALAVINIVGGWKNAPLQETADTVPQVAALLGAGSQVVDQVADYKLDKMGVMQQ</sequence>
<reference evidence="7" key="1">
    <citation type="journal article" date="2021" name="Nat. Commun.">
        <title>Genetic determinants of endophytism in the Arabidopsis root mycobiome.</title>
        <authorList>
            <person name="Mesny F."/>
            <person name="Miyauchi S."/>
            <person name="Thiergart T."/>
            <person name="Pickel B."/>
            <person name="Atanasova L."/>
            <person name="Karlsson M."/>
            <person name="Huettel B."/>
            <person name="Barry K.W."/>
            <person name="Haridas S."/>
            <person name="Chen C."/>
            <person name="Bauer D."/>
            <person name="Andreopoulos W."/>
            <person name="Pangilinan J."/>
            <person name="LaButti K."/>
            <person name="Riley R."/>
            <person name="Lipzen A."/>
            <person name="Clum A."/>
            <person name="Drula E."/>
            <person name="Henrissat B."/>
            <person name="Kohler A."/>
            <person name="Grigoriev I.V."/>
            <person name="Martin F.M."/>
            <person name="Hacquard S."/>
        </authorList>
    </citation>
    <scope>NUCLEOTIDE SEQUENCE</scope>
    <source>
        <strain evidence="7">MPI-SDFR-AT-0120</strain>
    </source>
</reference>
<evidence type="ECO:0000313" key="7">
    <source>
        <dbReference type="EMBL" id="KAH7095541.1"/>
    </source>
</evidence>
<evidence type="ECO:0000256" key="3">
    <source>
        <dbReference type="ARBA" id="ARBA00023002"/>
    </source>
</evidence>
<keyword evidence="5" id="KW-0472">Membrane</keyword>
<accession>A0A8K0W4C2</accession>
<dbReference type="InterPro" id="IPR050641">
    <property type="entry name" value="RIFMO-like"/>
</dbReference>
<dbReference type="InterPro" id="IPR036188">
    <property type="entry name" value="FAD/NAD-bd_sf"/>
</dbReference>
<dbReference type="GO" id="GO:0016709">
    <property type="term" value="F:oxidoreductase activity, acting on paired donors, with incorporation or reduction of molecular oxygen, NAD(P)H as one donor, and incorporation of one atom of oxygen"/>
    <property type="evidence" value="ECO:0007669"/>
    <property type="project" value="UniProtKB-ARBA"/>
</dbReference>
<dbReference type="Pfam" id="PF01494">
    <property type="entry name" value="FAD_binding_3"/>
    <property type="match status" value="1"/>
</dbReference>
<feature type="domain" description="FAD-binding" evidence="6">
    <location>
        <begin position="16"/>
        <end position="383"/>
    </location>
</feature>
<keyword evidence="1" id="KW-0285">Flavoprotein</keyword>